<dbReference type="GO" id="GO:0016874">
    <property type="term" value="F:ligase activity"/>
    <property type="evidence" value="ECO:0007669"/>
    <property type="project" value="UniProtKB-KW"/>
</dbReference>
<dbReference type="FunFam" id="3.40.50.20:FF:000010">
    <property type="entry name" value="Propionyl-CoA carboxylase subunit alpha"/>
    <property type="match status" value="1"/>
</dbReference>
<dbReference type="Proteomes" id="UP000298781">
    <property type="component" value="Chromosome"/>
</dbReference>
<evidence type="ECO:0000256" key="3">
    <source>
        <dbReference type="ARBA" id="ARBA00022741"/>
    </source>
</evidence>
<keyword evidence="2" id="KW-0436">Ligase</keyword>
<dbReference type="InterPro" id="IPR000089">
    <property type="entry name" value="Biotin_lipoyl"/>
</dbReference>
<dbReference type="SUPFAM" id="SSF51230">
    <property type="entry name" value="Single hybrid motif"/>
    <property type="match status" value="1"/>
</dbReference>
<dbReference type="GO" id="GO:0005524">
    <property type="term" value="F:ATP binding"/>
    <property type="evidence" value="ECO:0007669"/>
    <property type="project" value="UniProtKB-UniRule"/>
</dbReference>
<dbReference type="InterPro" id="IPR005481">
    <property type="entry name" value="BC-like_N"/>
</dbReference>
<dbReference type="SUPFAM" id="SSF52440">
    <property type="entry name" value="PreATP-grasp domain"/>
    <property type="match status" value="1"/>
</dbReference>
<gene>
    <name evidence="10" type="ORF">E8M01_29610</name>
</gene>
<reference evidence="10 11" key="1">
    <citation type="submission" date="2019-04" db="EMBL/GenBank/DDBJ databases">
        <title>Phreatobacter aquaticus sp. nov.</title>
        <authorList>
            <person name="Choi A."/>
        </authorList>
    </citation>
    <scope>NUCLEOTIDE SEQUENCE [LARGE SCALE GENOMIC DNA]</scope>
    <source>
        <strain evidence="10 11">KCTC 52518</strain>
    </source>
</reference>
<sequence>MLTPFRKILIANRGEIALRVMRTAKAMGFRTVAVFSEADRDGLHVRGADQAVAIGGSLPGQSYLNIENIIAAARRSGADAVHPGYGFLAENAAFAAACRDAGLIFIGPSPEAIVAMGNKAGAKRLMLAAGVPCIPGYQGEDQSPATLKAEAAKIGFPVMIKASAGGGGRGMRLVETSGQFDGALASAQSEAQGAFGNPEVILEKAVVDPRHIEIQIFADRHGHAIHLGERDCSIQRRHQKVIEEAPSPAVSPDLRAQMGAAAVAAAKAIDYEGAGTLEFLLDSQGRFYFMEMNTRLQVEHPVTEAITGLDLVELQLRVAGGEALPVTQADITFRGHAIEARLCAENTTQGFVPQSGRIALWRAPPALRVEHALESGGEISPYYDSMIAKVISFGETREEARRKLVGGLEDMVALGLHTSQKFLINCLEHRVFAEGGATTGFVGDHGEDLTGAVTHGERSLSLAGVLLYATATGHGMSELAHRLPVAFRFEMDGQPAIANVSLEAGNTFQVAIGEHRHAVHILALDGATVRFEIDGVIETAAYVRDGLLLLVGYRGAAFRIDDLTHAAAAAHDGRARDGKIKALMNGRVMAVQAAVGDLVQAGQPIITLEAMKMEHVHTAPITGRVAAILAELGDQVSIGRLVAEVEPADAAVAADAVK</sequence>
<evidence type="ECO:0000256" key="4">
    <source>
        <dbReference type="ARBA" id="ARBA00022840"/>
    </source>
</evidence>
<dbReference type="FunFam" id="3.30.470.20:FF:000028">
    <property type="entry name" value="Methylcrotonoyl-CoA carboxylase subunit alpha, mitochondrial"/>
    <property type="match status" value="1"/>
</dbReference>
<dbReference type="SMART" id="SM00878">
    <property type="entry name" value="Biotin_carb_C"/>
    <property type="match status" value="1"/>
</dbReference>
<organism evidence="10 11">
    <name type="scientific">Phreatobacter stygius</name>
    <dbReference type="NCBI Taxonomy" id="1940610"/>
    <lineage>
        <taxon>Bacteria</taxon>
        <taxon>Pseudomonadati</taxon>
        <taxon>Pseudomonadota</taxon>
        <taxon>Alphaproteobacteria</taxon>
        <taxon>Hyphomicrobiales</taxon>
        <taxon>Phreatobacteraceae</taxon>
        <taxon>Phreatobacter</taxon>
    </lineage>
</organism>
<dbReference type="InterPro" id="IPR005479">
    <property type="entry name" value="CPAse_ATP-bd"/>
</dbReference>
<feature type="domain" description="Lipoyl-binding" evidence="7">
    <location>
        <begin position="569"/>
        <end position="646"/>
    </location>
</feature>
<dbReference type="InterPro" id="IPR005482">
    <property type="entry name" value="Biotin_COase_C"/>
</dbReference>
<dbReference type="InterPro" id="IPR050856">
    <property type="entry name" value="Biotin_carboxylase_complex"/>
</dbReference>
<keyword evidence="5" id="KW-0092">Biotin</keyword>
<dbReference type="InterPro" id="IPR011761">
    <property type="entry name" value="ATP-grasp"/>
</dbReference>
<dbReference type="Pfam" id="PF02786">
    <property type="entry name" value="CPSase_L_D2"/>
    <property type="match status" value="1"/>
</dbReference>
<dbReference type="PROSITE" id="PS00866">
    <property type="entry name" value="CPSASE_1"/>
    <property type="match status" value="1"/>
</dbReference>
<comment type="cofactor">
    <cofactor evidence="1">
        <name>biotin</name>
        <dbReference type="ChEBI" id="CHEBI:57586"/>
    </cofactor>
</comment>
<dbReference type="PROSITE" id="PS00867">
    <property type="entry name" value="CPSASE_2"/>
    <property type="match status" value="1"/>
</dbReference>
<dbReference type="RefSeq" id="WP_136963440.1">
    <property type="nucleotide sequence ID" value="NZ_CP039690.1"/>
</dbReference>
<feature type="domain" description="ATP-grasp" evidence="8">
    <location>
        <begin position="123"/>
        <end position="320"/>
    </location>
</feature>
<evidence type="ECO:0000256" key="2">
    <source>
        <dbReference type="ARBA" id="ARBA00022598"/>
    </source>
</evidence>
<dbReference type="KEGG" id="pstg:E8M01_29610"/>
<dbReference type="Gene3D" id="2.40.50.100">
    <property type="match status" value="1"/>
</dbReference>
<keyword evidence="11" id="KW-1185">Reference proteome</keyword>
<dbReference type="Pfam" id="PF00289">
    <property type="entry name" value="Biotin_carb_N"/>
    <property type="match status" value="1"/>
</dbReference>
<evidence type="ECO:0000259" key="8">
    <source>
        <dbReference type="PROSITE" id="PS50975"/>
    </source>
</evidence>
<evidence type="ECO:0000256" key="5">
    <source>
        <dbReference type="ARBA" id="ARBA00023267"/>
    </source>
</evidence>
<evidence type="ECO:0000256" key="1">
    <source>
        <dbReference type="ARBA" id="ARBA00001953"/>
    </source>
</evidence>
<dbReference type="PROSITE" id="PS50975">
    <property type="entry name" value="ATP_GRASP"/>
    <property type="match status" value="1"/>
</dbReference>
<dbReference type="Gene3D" id="3.30.470.20">
    <property type="entry name" value="ATP-grasp fold, B domain"/>
    <property type="match status" value="1"/>
</dbReference>
<keyword evidence="4 6" id="KW-0067">ATP-binding</keyword>
<dbReference type="InterPro" id="IPR011054">
    <property type="entry name" value="Rudment_hybrid_motif"/>
</dbReference>
<dbReference type="PANTHER" id="PTHR18866:SF33">
    <property type="entry name" value="METHYLCROTONOYL-COA CARBOXYLASE SUBUNIT ALPHA, MITOCHONDRIAL-RELATED"/>
    <property type="match status" value="1"/>
</dbReference>
<dbReference type="InterPro" id="IPR011764">
    <property type="entry name" value="Biotin_carboxylation_dom"/>
</dbReference>
<dbReference type="PROSITE" id="PS50979">
    <property type="entry name" value="BC"/>
    <property type="match status" value="1"/>
</dbReference>
<dbReference type="Pfam" id="PF00364">
    <property type="entry name" value="Biotin_lipoyl"/>
    <property type="match status" value="1"/>
</dbReference>
<accession>A0A4D7BBF5</accession>
<dbReference type="InterPro" id="IPR016185">
    <property type="entry name" value="PreATP-grasp_dom_sf"/>
</dbReference>
<keyword evidence="3 6" id="KW-0547">Nucleotide-binding</keyword>
<dbReference type="InterPro" id="IPR011053">
    <property type="entry name" value="Single_hybrid_motif"/>
</dbReference>
<evidence type="ECO:0000313" key="11">
    <source>
        <dbReference type="Proteomes" id="UP000298781"/>
    </source>
</evidence>
<dbReference type="PROSITE" id="PS50968">
    <property type="entry name" value="BIOTINYL_LIPOYL"/>
    <property type="match status" value="1"/>
</dbReference>
<name>A0A4D7BBF5_9HYPH</name>
<dbReference type="Pfam" id="PF02785">
    <property type="entry name" value="Biotin_carb_C"/>
    <property type="match status" value="1"/>
</dbReference>
<dbReference type="FunFam" id="3.30.1490.20:FF:000003">
    <property type="entry name" value="acetyl-CoA carboxylase isoform X1"/>
    <property type="match status" value="1"/>
</dbReference>
<evidence type="ECO:0000259" key="9">
    <source>
        <dbReference type="PROSITE" id="PS50979"/>
    </source>
</evidence>
<protein>
    <submittedName>
        <fullName evidence="10">Acetyl-CoA carboxylase biotin carboxylase subunit</fullName>
    </submittedName>
</protein>
<dbReference type="NCBIfam" id="NF006367">
    <property type="entry name" value="PRK08591.1"/>
    <property type="match status" value="1"/>
</dbReference>
<dbReference type="CDD" id="cd06850">
    <property type="entry name" value="biotinyl_domain"/>
    <property type="match status" value="1"/>
</dbReference>
<dbReference type="GO" id="GO:0046872">
    <property type="term" value="F:metal ion binding"/>
    <property type="evidence" value="ECO:0007669"/>
    <property type="project" value="InterPro"/>
</dbReference>
<dbReference type="SUPFAM" id="SSF56059">
    <property type="entry name" value="Glutathione synthetase ATP-binding domain-like"/>
    <property type="match status" value="1"/>
</dbReference>
<dbReference type="SUPFAM" id="SSF51246">
    <property type="entry name" value="Rudiment single hybrid motif"/>
    <property type="match status" value="1"/>
</dbReference>
<feature type="domain" description="Biotin carboxylation" evidence="9">
    <location>
        <begin position="4"/>
        <end position="447"/>
    </location>
</feature>
<evidence type="ECO:0000259" key="7">
    <source>
        <dbReference type="PROSITE" id="PS50968"/>
    </source>
</evidence>
<dbReference type="OrthoDB" id="9763189at2"/>
<dbReference type="AlphaFoldDB" id="A0A4D7BBF5"/>
<evidence type="ECO:0000313" key="10">
    <source>
        <dbReference type="EMBL" id="QCI68020.1"/>
    </source>
</evidence>
<dbReference type="PANTHER" id="PTHR18866">
    <property type="entry name" value="CARBOXYLASE:PYRUVATE/ACETYL-COA/PROPIONYL-COA CARBOXYLASE"/>
    <property type="match status" value="1"/>
</dbReference>
<dbReference type="EMBL" id="CP039690">
    <property type="protein sequence ID" value="QCI68020.1"/>
    <property type="molecule type" value="Genomic_DNA"/>
</dbReference>
<proteinExistence type="predicted"/>
<evidence type="ECO:0000256" key="6">
    <source>
        <dbReference type="PROSITE-ProRule" id="PRU00409"/>
    </source>
</evidence>